<dbReference type="Pfam" id="PF13649">
    <property type="entry name" value="Methyltransf_25"/>
    <property type="match status" value="1"/>
</dbReference>
<sequence>MALSHRLKHLQYRTLYRLGFVPWDGHPIGAKLRELVEDNGFAPGSALDIGCGTGDNSIYLAKRGWQATGVDYVARALDKARAKAIADGVEVSFVQADVTRLSSAGVGRDFRLIVDSGCLHGMNDDDRDAYVREVTAVASADTRLLIFAMVPGGSPGVRGIDLPEIRRRFTPGWTVLSCGDEPSLDHNGKNPGRYYLLQPAG</sequence>
<evidence type="ECO:0000256" key="2">
    <source>
        <dbReference type="ARBA" id="ARBA00022679"/>
    </source>
</evidence>
<proteinExistence type="predicted"/>
<dbReference type="CDD" id="cd02440">
    <property type="entry name" value="AdoMet_MTases"/>
    <property type="match status" value="1"/>
</dbReference>
<name>A0A1A3NLI8_MYCAS</name>
<dbReference type="OrthoDB" id="9786503at2"/>
<dbReference type="RefSeq" id="WP_065146230.1">
    <property type="nucleotide sequence ID" value="NZ_LZLS01000195.1"/>
</dbReference>
<dbReference type="AlphaFoldDB" id="A0A1A3NLI8"/>
<comment type="caution">
    <text evidence="5">The sequence shown here is derived from an EMBL/GenBank/DDBJ whole genome shotgun (WGS) entry which is preliminary data.</text>
</comment>
<keyword evidence="3" id="KW-0949">S-adenosyl-L-methionine</keyword>
<evidence type="ECO:0000259" key="4">
    <source>
        <dbReference type="Pfam" id="PF13649"/>
    </source>
</evidence>
<keyword evidence="1 5" id="KW-0489">Methyltransferase</keyword>
<dbReference type="Gene3D" id="3.40.50.150">
    <property type="entry name" value="Vaccinia Virus protein VP39"/>
    <property type="match status" value="1"/>
</dbReference>
<keyword evidence="2 5" id="KW-0808">Transferase</keyword>
<gene>
    <name evidence="5" type="ORF">A5634_08920</name>
</gene>
<evidence type="ECO:0000313" key="6">
    <source>
        <dbReference type="Proteomes" id="UP000093928"/>
    </source>
</evidence>
<dbReference type="GO" id="GO:0008168">
    <property type="term" value="F:methyltransferase activity"/>
    <property type="evidence" value="ECO:0007669"/>
    <property type="project" value="UniProtKB-KW"/>
</dbReference>
<dbReference type="EMBL" id="LZLS01000195">
    <property type="protein sequence ID" value="OBK21914.1"/>
    <property type="molecule type" value="Genomic_DNA"/>
</dbReference>
<feature type="domain" description="Methyltransferase" evidence="4">
    <location>
        <begin position="47"/>
        <end position="137"/>
    </location>
</feature>
<dbReference type="PANTHER" id="PTHR43464:SF19">
    <property type="entry name" value="UBIQUINONE BIOSYNTHESIS O-METHYLTRANSFERASE, MITOCHONDRIAL"/>
    <property type="match status" value="1"/>
</dbReference>
<accession>A0A1A3NLI8</accession>
<protein>
    <submittedName>
        <fullName evidence="5">Methyltransferase type 12</fullName>
    </submittedName>
</protein>
<evidence type="ECO:0000313" key="5">
    <source>
        <dbReference type="EMBL" id="OBK21914.1"/>
    </source>
</evidence>
<dbReference type="GO" id="GO:0032259">
    <property type="term" value="P:methylation"/>
    <property type="evidence" value="ECO:0007669"/>
    <property type="project" value="UniProtKB-KW"/>
</dbReference>
<evidence type="ECO:0000256" key="3">
    <source>
        <dbReference type="ARBA" id="ARBA00022691"/>
    </source>
</evidence>
<evidence type="ECO:0000256" key="1">
    <source>
        <dbReference type="ARBA" id="ARBA00022603"/>
    </source>
</evidence>
<dbReference type="SUPFAM" id="SSF53335">
    <property type="entry name" value="S-adenosyl-L-methionine-dependent methyltransferases"/>
    <property type="match status" value="1"/>
</dbReference>
<dbReference type="InterPro" id="IPR041698">
    <property type="entry name" value="Methyltransf_25"/>
</dbReference>
<dbReference type="PANTHER" id="PTHR43464">
    <property type="entry name" value="METHYLTRANSFERASE"/>
    <property type="match status" value="1"/>
</dbReference>
<dbReference type="Proteomes" id="UP000093928">
    <property type="component" value="Unassembled WGS sequence"/>
</dbReference>
<dbReference type="InterPro" id="IPR029063">
    <property type="entry name" value="SAM-dependent_MTases_sf"/>
</dbReference>
<reference evidence="5 6" key="1">
    <citation type="submission" date="2016-06" db="EMBL/GenBank/DDBJ databases">
        <authorList>
            <person name="Kjaerup R.B."/>
            <person name="Dalgaard T.S."/>
            <person name="Juul-Madsen H.R."/>
        </authorList>
    </citation>
    <scope>NUCLEOTIDE SEQUENCE [LARGE SCALE GENOMIC DNA]</scope>
    <source>
        <strain evidence="5 6">1165133.8</strain>
    </source>
</reference>
<organism evidence="5 6">
    <name type="scientific">Mycobacterium asiaticum</name>
    <dbReference type="NCBI Taxonomy" id="1790"/>
    <lineage>
        <taxon>Bacteria</taxon>
        <taxon>Bacillati</taxon>
        <taxon>Actinomycetota</taxon>
        <taxon>Actinomycetes</taxon>
        <taxon>Mycobacteriales</taxon>
        <taxon>Mycobacteriaceae</taxon>
        <taxon>Mycobacterium</taxon>
    </lineage>
</organism>